<evidence type="ECO:0000256" key="1">
    <source>
        <dbReference type="ARBA" id="ARBA00022723"/>
    </source>
</evidence>
<feature type="domain" description="Tyrosinase copper-binding" evidence="4">
    <location>
        <begin position="283"/>
        <end position="294"/>
    </location>
</feature>
<gene>
    <name evidence="5" type="ORF">DFH08DRAFT_780853</name>
</gene>
<dbReference type="Gene3D" id="1.10.1280.10">
    <property type="entry name" value="Di-copper center containing domain from catechol oxidase"/>
    <property type="match status" value="1"/>
</dbReference>
<dbReference type="EMBL" id="JARIHO010000020">
    <property type="protein sequence ID" value="KAJ7347051.1"/>
    <property type="molecule type" value="Genomic_DNA"/>
</dbReference>
<dbReference type="GO" id="GO:0016491">
    <property type="term" value="F:oxidoreductase activity"/>
    <property type="evidence" value="ECO:0007669"/>
    <property type="project" value="InterPro"/>
</dbReference>
<keyword evidence="1" id="KW-0479">Metal-binding</keyword>
<dbReference type="AlphaFoldDB" id="A0AAD7ER50"/>
<dbReference type="InterPro" id="IPR050316">
    <property type="entry name" value="Tyrosinase/Hemocyanin"/>
</dbReference>
<organism evidence="5 6">
    <name type="scientific">Mycena albidolilacea</name>
    <dbReference type="NCBI Taxonomy" id="1033008"/>
    <lineage>
        <taxon>Eukaryota</taxon>
        <taxon>Fungi</taxon>
        <taxon>Dikarya</taxon>
        <taxon>Basidiomycota</taxon>
        <taxon>Agaricomycotina</taxon>
        <taxon>Agaricomycetes</taxon>
        <taxon>Agaricomycetidae</taxon>
        <taxon>Agaricales</taxon>
        <taxon>Marasmiineae</taxon>
        <taxon>Mycenaceae</taxon>
        <taxon>Mycena</taxon>
    </lineage>
</organism>
<dbReference type="InterPro" id="IPR002227">
    <property type="entry name" value="Tyrosinase_Cu-bd"/>
</dbReference>
<dbReference type="SUPFAM" id="SSF48056">
    <property type="entry name" value="Di-copper centre-containing domain"/>
    <property type="match status" value="1"/>
</dbReference>
<evidence type="ECO:0000313" key="6">
    <source>
        <dbReference type="Proteomes" id="UP001218218"/>
    </source>
</evidence>
<dbReference type="PROSITE" id="PS00498">
    <property type="entry name" value="TYROSINASE_2"/>
    <property type="match status" value="1"/>
</dbReference>
<evidence type="ECO:0000313" key="5">
    <source>
        <dbReference type="EMBL" id="KAJ7347051.1"/>
    </source>
</evidence>
<dbReference type="PANTHER" id="PTHR11474:SF126">
    <property type="entry name" value="TYROSINASE-LIKE PROTEIN TYR-1-RELATED"/>
    <property type="match status" value="1"/>
</dbReference>
<dbReference type="GO" id="GO:0046872">
    <property type="term" value="F:metal ion binding"/>
    <property type="evidence" value="ECO:0007669"/>
    <property type="project" value="UniProtKB-KW"/>
</dbReference>
<keyword evidence="3" id="KW-0732">Signal</keyword>
<dbReference type="InterPro" id="IPR008922">
    <property type="entry name" value="Di-copper_centre_dom_sf"/>
</dbReference>
<keyword evidence="6" id="KW-1185">Reference proteome</keyword>
<evidence type="ECO:0000259" key="4">
    <source>
        <dbReference type="PROSITE" id="PS00498"/>
    </source>
</evidence>
<evidence type="ECO:0000256" key="3">
    <source>
        <dbReference type="SAM" id="SignalP"/>
    </source>
</evidence>
<dbReference type="Pfam" id="PF00264">
    <property type="entry name" value="Tyrosinase"/>
    <property type="match status" value="1"/>
</dbReference>
<comment type="caution">
    <text evidence="5">The sequence shown here is derived from an EMBL/GenBank/DDBJ whole genome shotgun (WGS) entry which is preliminary data.</text>
</comment>
<accession>A0AAD7ER50</accession>
<proteinExistence type="predicted"/>
<dbReference type="PANTHER" id="PTHR11474">
    <property type="entry name" value="TYROSINASE FAMILY MEMBER"/>
    <property type="match status" value="1"/>
</dbReference>
<sequence>MQLFQMHRGLFALYLVLGSLFILGGATKCTQQSVRKEWRSLSREDRGHWITAVKCLANSPNDGVFVSSLNPPDIAPYNASGSLFDDIVYAHMNLNHRIHWNGLFLPWHRWYLFLFDSLLRSRCGYRGPLPYWDWTKDAADFYESPFFKDSDPESGLGGWGDASKGFRVLDGAFSASSSFQLSYPFPHTLRRSYTLIPPLDVVFPVPGLVWNHTRPGNASFTKPVVENLIDGFVGDYKGFQARMEGVEGPHLNVHFTIGGDVAGACPVDAPAGCISGPTFSSNDPLFFLHHAMLDRVWFKWQKKHNLNKNAFEGGSVQHLENASAFGLYPTGGPPYLTVESELPTVGLSAPFIVANMISTTEWPLCYVYD</sequence>
<dbReference type="PRINTS" id="PR00092">
    <property type="entry name" value="TYROSINASE"/>
</dbReference>
<name>A0AAD7ER50_9AGAR</name>
<keyword evidence="2" id="KW-0186">Copper</keyword>
<evidence type="ECO:0000256" key="2">
    <source>
        <dbReference type="ARBA" id="ARBA00023008"/>
    </source>
</evidence>
<reference evidence="5" key="1">
    <citation type="submission" date="2023-03" db="EMBL/GenBank/DDBJ databases">
        <title>Massive genome expansion in bonnet fungi (Mycena s.s.) driven by repeated elements and novel gene families across ecological guilds.</title>
        <authorList>
            <consortium name="Lawrence Berkeley National Laboratory"/>
            <person name="Harder C.B."/>
            <person name="Miyauchi S."/>
            <person name="Viragh M."/>
            <person name="Kuo A."/>
            <person name="Thoen E."/>
            <person name="Andreopoulos B."/>
            <person name="Lu D."/>
            <person name="Skrede I."/>
            <person name="Drula E."/>
            <person name="Henrissat B."/>
            <person name="Morin E."/>
            <person name="Kohler A."/>
            <person name="Barry K."/>
            <person name="LaButti K."/>
            <person name="Morin E."/>
            <person name="Salamov A."/>
            <person name="Lipzen A."/>
            <person name="Mereny Z."/>
            <person name="Hegedus B."/>
            <person name="Baldrian P."/>
            <person name="Stursova M."/>
            <person name="Weitz H."/>
            <person name="Taylor A."/>
            <person name="Grigoriev I.V."/>
            <person name="Nagy L.G."/>
            <person name="Martin F."/>
            <person name="Kauserud H."/>
        </authorList>
    </citation>
    <scope>NUCLEOTIDE SEQUENCE</scope>
    <source>
        <strain evidence="5">CBHHK002</strain>
    </source>
</reference>
<feature type="signal peptide" evidence="3">
    <location>
        <begin position="1"/>
        <end position="26"/>
    </location>
</feature>
<protein>
    <submittedName>
        <fullName evidence="5">Di-copper centre-containing protein</fullName>
    </submittedName>
</protein>
<dbReference type="Proteomes" id="UP001218218">
    <property type="component" value="Unassembled WGS sequence"/>
</dbReference>
<feature type="chain" id="PRO_5042018968" evidence="3">
    <location>
        <begin position="27"/>
        <end position="369"/>
    </location>
</feature>